<sequence>MFVAEVAFSTNKENEQQLYNKVKKTQSELHNVAGLKSSEVWTKSKSDDVEYVVVSKWDEKKDFQNWVARPSHVEEHKAMHKKSKNDEADKPPFQKTLRQYTVVEF</sequence>
<dbReference type="InterPro" id="IPR011008">
    <property type="entry name" value="Dimeric_a/b-barrel"/>
</dbReference>
<dbReference type="Pfam" id="PF03992">
    <property type="entry name" value="ABM"/>
    <property type="match status" value="1"/>
</dbReference>
<keyword evidence="4" id="KW-0560">Oxidoreductase</keyword>
<protein>
    <recommendedName>
        <fullName evidence="2">Signal transduction protein TRAP</fullName>
    </recommendedName>
    <alternativeName>
        <fullName evidence="3">Target of RNAIII-activating protein</fullName>
    </alternativeName>
</protein>
<comment type="similarity">
    <text evidence="1">Belongs to the TRAP family.</text>
</comment>
<dbReference type="InterPro" id="IPR050404">
    <property type="entry name" value="Heme-degrading_MO"/>
</dbReference>
<dbReference type="EMBL" id="UHED01000001">
    <property type="protein sequence ID" value="SUM81783.1"/>
    <property type="molecule type" value="Genomic_DNA"/>
</dbReference>
<dbReference type="PANTHER" id="PTHR34474:SF2">
    <property type="entry name" value="SIGNAL TRANSDUCTION PROTEIN TRAP"/>
    <property type="match status" value="1"/>
</dbReference>
<name>A0A380HHI6_STASA</name>
<accession>A0A380HHI6</accession>
<evidence type="ECO:0000256" key="1">
    <source>
        <dbReference type="ARBA" id="ARBA00009267"/>
    </source>
</evidence>
<dbReference type="GO" id="GO:0004497">
    <property type="term" value="F:monooxygenase activity"/>
    <property type="evidence" value="ECO:0007669"/>
    <property type="project" value="UniProtKB-KW"/>
</dbReference>
<dbReference type="PROSITE" id="PS51725">
    <property type="entry name" value="ABM"/>
    <property type="match status" value="1"/>
</dbReference>
<dbReference type="SUPFAM" id="SSF54909">
    <property type="entry name" value="Dimeric alpha+beta barrel"/>
    <property type="match status" value="1"/>
</dbReference>
<dbReference type="AlphaFoldDB" id="A0A380HHI6"/>
<dbReference type="PANTHER" id="PTHR34474">
    <property type="entry name" value="SIGNAL TRANSDUCTION PROTEIN TRAP"/>
    <property type="match status" value="1"/>
</dbReference>
<evidence type="ECO:0000256" key="2">
    <source>
        <dbReference type="ARBA" id="ARBA00018486"/>
    </source>
</evidence>
<gene>
    <name evidence="4" type="ORF">NCTC7688_00277</name>
</gene>
<dbReference type="Proteomes" id="UP000254707">
    <property type="component" value="Unassembled WGS sequence"/>
</dbReference>
<evidence type="ECO:0000256" key="3">
    <source>
        <dbReference type="ARBA" id="ARBA00032861"/>
    </source>
</evidence>
<dbReference type="Gene3D" id="3.30.70.100">
    <property type="match status" value="1"/>
</dbReference>
<proteinExistence type="inferred from homology"/>
<keyword evidence="4" id="KW-0503">Monooxygenase</keyword>
<dbReference type="RefSeq" id="WP_002482089.1">
    <property type="nucleotide sequence ID" value="NZ_CAXOKG010000002.1"/>
</dbReference>
<evidence type="ECO:0000313" key="4">
    <source>
        <dbReference type="EMBL" id="SUM81783.1"/>
    </source>
</evidence>
<reference evidence="4 5" key="1">
    <citation type="submission" date="2018-06" db="EMBL/GenBank/DDBJ databases">
        <authorList>
            <consortium name="Pathogen Informatics"/>
            <person name="Doyle S."/>
        </authorList>
    </citation>
    <scope>NUCLEOTIDE SEQUENCE [LARGE SCALE GENOMIC DNA]</scope>
    <source>
        <strain evidence="4 5">NCTC7688</strain>
    </source>
</reference>
<dbReference type="InterPro" id="IPR007138">
    <property type="entry name" value="ABM_dom"/>
</dbReference>
<organism evidence="4 5">
    <name type="scientific">Staphylococcus saprophyticus</name>
    <dbReference type="NCBI Taxonomy" id="29385"/>
    <lineage>
        <taxon>Bacteria</taxon>
        <taxon>Bacillati</taxon>
        <taxon>Bacillota</taxon>
        <taxon>Bacilli</taxon>
        <taxon>Bacillales</taxon>
        <taxon>Staphylococcaceae</taxon>
        <taxon>Staphylococcus</taxon>
    </lineage>
</organism>
<evidence type="ECO:0000313" key="5">
    <source>
        <dbReference type="Proteomes" id="UP000254707"/>
    </source>
</evidence>